<name>A0AA43QUV6_9LECA</name>
<feature type="compositionally biased region" description="Basic and acidic residues" evidence="1">
    <location>
        <begin position="138"/>
        <end position="159"/>
    </location>
</feature>
<gene>
    <name evidence="2" type="ORF">OHK93_004817</name>
</gene>
<feature type="compositionally biased region" description="Pro residues" evidence="1">
    <location>
        <begin position="47"/>
        <end position="56"/>
    </location>
</feature>
<dbReference type="EMBL" id="JAPUFD010000022">
    <property type="protein sequence ID" value="MDI1493033.1"/>
    <property type="molecule type" value="Genomic_DNA"/>
</dbReference>
<feature type="compositionally biased region" description="Low complexity" evidence="1">
    <location>
        <begin position="234"/>
        <end position="247"/>
    </location>
</feature>
<comment type="caution">
    <text evidence="2">The sequence shown here is derived from an EMBL/GenBank/DDBJ whole genome shotgun (WGS) entry which is preliminary data.</text>
</comment>
<feature type="region of interest" description="Disordered" evidence="1">
    <location>
        <begin position="1"/>
        <end position="272"/>
    </location>
</feature>
<reference evidence="2" key="1">
    <citation type="journal article" date="2023" name="Genome Biol. Evol.">
        <title>First Whole Genome Sequence and Flow Cytometry Genome Size Data for the Lichen-Forming Fungus Ramalina farinacea (Ascomycota).</title>
        <authorList>
            <person name="Llewellyn T."/>
            <person name="Mian S."/>
            <person name="Hill R."/>
            <person name="Leitch I.J."/>
            <person name="Gaya E."/>
        </authorList>
    </citation>
    <scope>NUCLEOTIDE SEQUENCE</scope>
    <source>
        <strain evidence="2">LIQ254RAFAR</strain>
    </source>
</reference>
<feature type="compositionally biased region" description="Basic and acidic residues" evidence="1">
    <location>
        <begin position="107"/>
        <end position="119"/>
    </location>
</feature>
<organism evidence="2 3">
    <name type="scientific">Ramalina farinacea</name>
    <dbReference type="NCBI Taxonomy" id="258253"/>
    <lineage>
        <taxon>Eukaryota</taxon>
        <taxon>Fungi</taxon>
        <taxon>Dikarya</taxon>
        <taxon>Ascomycota</taxon>
        <taxon>Pezizomycotina</taxon>
        <taxon>Lecanoromycetes</taxon>
        <taxon>OSLEUM clade</taxon>
        <taxon>Lecanoromycetidae</taxon>
        <taxon>Lecanorales</taxon>
        <taxon>Lecanorineae</taxon>
        <taxon>Ramalinaceae</taxon>
        <taxon>Ramalina</taxon>
    </lineage>
</organism>
<feature type="region of interest" description="Disordered" evidence="1">
    <location>
        <begin position="284"/>
        <end position="333"/>
    </location>
</feature>
<protein>
    <submittedName>
        <fullName evidence="2">Uncharacterized protein</fullName>
    </submittedName>
</protein>
<feature type="compositionally biased region" description="Basic and acidic residues" evidence="1">
    <location>
        <begin position="573"/>
        <end position="587"/>
    </location>
</feature>
<accession>A0AA43QUV6</accession>
<evidence type="ECO:0000313" key="3">
    <source>
        <dbReference type="Proteomes" id="UP001161017"/>
    </source>
</evidence>
<keyword evidence="3" id="KW-1185">Reference proteome</keyword>
<sequence>MSADNASDAPTTEPKGKEKAPNNEPVPENRYSLQDSTYGTGAAHPTPTTPLFPPPQEQNRQHQGVLTVVEEDEKLEHFPAADANSRHSPTTLDPSVEGEAAVSYESADFRPEDSVDDNKSIATNPWAAPGGTTTFRPIDWRRQRSPRPDAQRAAADREISPANMDVDTSSRSRRSMRLNEGGSAESRARQQAIDEDVDMLDSSDAIGALSGHSEAPPDHGAGGSTHMSVHDESSPSLKRSSNTLSSSPCKRNRSGRAGPSRRPPQRTPRQGATELVWSGPEECLPNLLDATDPQSLYGIEDPFADNDNASDPLPRVDSSNTRSAAAHQRSIAMSDPQSLLSALNATPMTVTRSRSNAQFKRLSVTHSEIVRARSEERHRGLQENEIPAKARAKLGIQAPVRQVPDPADPTSHLPPAFAGQNALGSRQGSSRLRIEIPRRFKPPSPAEIAARGRRQIAPDSQIPPVTETAILHEIPRERSRSSRRVARWVLGENHPVNFHEDDEEQGLLRDMHDGTRDELQPFATREGFVNPATDEPPTSEEEKKKKKKEEKERMKAFWANCRRGAAKKLLRRKDKDDKDKDDKDKKP</sequence>
<feature type="region of interest" description="Disordered" evidence="1">
    <location>
        <begin position="514"/>
        <end position="587"/>
    </location>
</feature>
<dbReference type="AlphaFoldDB" id="A0AA43QUV6"/>
<dbReference type="Proteomes" id="UP001161017">
    <property type="component" value="Unassembled WGS sequence"/>
</dbReference>
<feature type="region of interest" description="Disordered" evidence="1">
    <location>
        <begin position="405"/>
        <end position="429"/>
    </location>
</feature>
<evidence type="ECO:0000313" key="2">
    <source>
        <dbReference type="EMBL" id="MDI1493033.1"/>
    </source>
</evidence>
<evidence type="ECO:0000256" key="1">
    <source>
        <dbReference type="SAM" id="MobiDB-lite"/>
    </source>
</evidence>
<proteinExistence type="predicted"/>
<feature type="compositionally biased region" description="Polar residues" evidence="1">
    <location>
        <begin position="1"/>
        <end position="10"/>
    </location>
</feature>